<feature type="region of interest" description="Disordered" evidence="1">
    <location>
        <begin position="318"/>
        <end position="359"/>
    </location>
</feature>
<organism evidence="2 3">
    <name type="scientific">Coleophoma cylindrospora</name>
    <dbReference type="NCBI Taxonomy" id="1849047"/>
    <lineage>
        <taxon>Eukaryota</taxon>
        <taxon>Fungi</taxon>
        <taxon>Dikarya</taxon>
        <taxon>Ascomycota</taxon>
        <taxon>Pezizomycotina</taxon>
        <taxon>Leotiomycetes</taxon>
        <taxon>Helotiales</taxon>
        <taxon>Dermateaceae</taxon>
        <taxon>Coleophoma</taxon>
    </lineage>
</organism>
<comment type="caution">
    <text evidence="2">The sequence shown here is derived from an EMBL/GenBank/DDBJ whole genome shotgun (WGS) entry which is preliminary data.</text>
</comment>
<sequence length="359" mass="38089">MPNSAQHQSLRSAFLASSSPPTQLTDIATASLLPLLCDTYWDAVFYCLQSLLYSDLCAPHQLPAHHICFDKAQLAPSRTMETSILTQVTTGPGSKPNNTLPISGHQTSSRSENHLISHRQKIITSSSNNQDVEFYQTPLSDAHGSLPGGHQQPNQGSSASSSSSSGGSGSSSAADGEGAAPAAGGDGAGGDEDGEDKRAMSSSEDDEDDDDDDEEEDDDDDEDSDKDLAIEMNLGLGVLEHLPPASGITEANAPQRSSNSSKEKRKPTEGSEEVINVRPLEKKPKFVMPPASSIASRLPGFLDALRVANEELARNPEKFAMGEEIVEEKDEEAKEKKVEGGGAEGKGEEGQKTSLIEEL</sequence>
<feature type="region of interest" description="Disordered" evidence="1">
    <location>
        <begin position="138"/>
        <end position="277"/>
    </location>
</feature>
<dbReference type="EMBL" id="PDLM01000001">
    <property type="protein sequence ID" value="RDW88788.1"/>
    <property type="molecule type" value="Genomic_DNA"/>
</dbReference>
<evidence type="ECO:0000313" key="3">
    <source>
        <dbReference type="Proteomes" id="UP000256645"/>
    </source>
</evidence>
<keyword evidence="3" id="KW-1185">Reference proteome</keyword>
<evidence type="ECO:0000313" key="2">
    <source>
        <dbReference type="EMBL" id="RDW88788.1"/>
    </source>
</evidence>
<protein>
    <submittedName>
        <fullName evidence="2">Uncharacterized protein</fullName>
    </submittedName>
</protein>
<reference evidence="2 3" key="1">
    <citation type="journal article" date="2018" name="IMA Fungus">
        <title>IMA Genome-F 9: Draft genome sequence of Annulohypoxylon stygium, Aspergillus mulundensis, Berkeleyomyces basicola (syn. Thielaviopsis basicola), Ceratocystis smalleyi, two Cercospora beticola strains, Coleophoma cylindrospora, Fusarium fracticaudum, Phialophora cf. hyalina, and Morchella septimelata.</title>
        <authorList>
            <person name="Wingfield B.D."/>
            <person name="Bills G.F."/>
            <person name="Dong Y."/>
            <person name="Huang W."/>
            <person name="Nel W.J."/>
            <person name="Swalarsk-Parry B.S."/>
            <person name="Vaghefi N."/>
            <person name="Wilken P.M."/>
            <person name="An Z."/>
            <person name="de Beer Z.W."/>
            <person name="De Vos L."/>
            <person name="Chen L."/>
            <person name="Duong T.A."/>
            <person name="Gao Y."/>
            <person name="Hammerbacher A."/>
            <person name="Kikkert J.R."/>
            <person name="Li Y."/>
            <person name="Li H."/>
            <person name="Li K."/>
            <person name="Li Q."/>
            <person name="Liu X."/>
            <person name="Ma X."/>
            <person name="Naidoo K."/>
            <person name="Pethybridge S.J."/>
            <person name="Sun J."/>
            <person name="Steenkamp E.T."/>
            <person name="van der Nest M.A."/>
            <person name="van Wyk S."/>
            <person name="Wingfield M.J."/>
            <person name="Xiong C."/>
            <person name="Yue Q."/>
            <person name="Zhang X."/>
        </authorList>
    </citation>
    <scope>NUCLEOTIDE SEQUENCE [LARGE SCALE GENOMIC DNA]</scope>
    <source>
        <strain evidence="2 3">BP6252</strain>
    </source>
</reference>
<feature type="region of interest" description="Disordered" evidence="1">
    <location>
        <begin position="87"/>
        <end position="114"/>
    </location>
</feature>
<gene>
    <name evidence="2" type="ORF">BP6252_00820</name>
</gene>
<dbReference type="OrthoDB" id="10407503at2759"/>
<proteinExistence type="predicted"/>
<dbReference type="Proteomes" id="UP000256645">
    <property type="component" value="Unassembled WGS sequence"/>
</dbReference>
<evidence type="ECO:0000256" key="1">
    <source>
        <dbReference type="SAM" id="MobiDB-lite"/>
    </source>
</evidence>
<feature type="compositionally biased region" description="Basic and acidic residues" evidence="1">
    <location>
        <begin position="331"/>
        <end position="351"/>
    </location>
</feature>
<name>A0A3D8SSP3_9HELO</name>
<feature type="compositionally biased region" description="Acidic residues" evidence="1">
    <location>
        <begin position="203"/>
        <end position="225"/>
    </location>
</feature>
<dbReference type="AlphaFoldDB" id="A0A3D8SSP3"/>
<feature type="compositionally biased region" description="Polar residues" evidence="1">
    <location>
        <begin position="87"/>
        <end position="110"/>
    </location>
</feature>
<feature type="compositionally biased region" description="Low complexity" evidence="1">
    <location>
        <begin position="156"/>
        <end position="183"/>
    </location>
</feature>
<accession>A0A3D8SSP3</accession>